<dbReference type="Proteomes" id="UP000236729">
    <property type="component" value="Unassembled WGS sequence"/>
</dbReference>
<organism evidence="4 7">
    <name type="scientific">Saccharopolyspora kobensis</name>
    <dbReference type="NCBI Taxonomy" id="146035"/>
    <lineage>
        <taxon>Bacteria</taxon>
        <taxon>Bacillati</taxon>
        <taxon>Actinomycetota</taxon>
        <taxon>Actinomycetes</taxon>
        <taxon>Pseudonocardiales</taxon>
        <taxon>Pseudonocardiaceae</taxon>
        <taxon>Saccharopolyspora</taxon>
    </lineage>
</organism>
<reference evidence="4" key="2">
    <citation type="submission" date="2016-10" db="EMBL/GenBank/DDBJ databases">
        <authorList>
            <person name="de Groot N.N."/>
        </authorList>
    </citation>
    <scope>NUCLEOTIDE SEQUENCE [LARGE SCALE GENOMIC DNA]</scope>
    <source>
        <strain evidence="4">ATCC 20501</strain>
    </source>
</reference>
<name>A0A1H6EI98_9PSEU</name>
<keyword evidence="2" id="KW-1133">Transmembrane helix</keyword>
<evidence type="ECO:0000256" key="3">
    <source>
        <dbReference type="SAM" id="SignalP"/>
    </source>
</evidence>
<dbReference type="RefSeq" id="WP_143186031.1">
    <property type="nucleotide sequence ID" value="NZ_FNVB01000015.1"/>
</dbReference>
<feature type="compositionally biased region" description="Pro residues" evidence="1">
    <location>
        <begin position="293"/>
        <end position="313"/>
    </location>
</feature>
<dbReference type="EMBL" id="FOME01000016">
    <property type="protein sequence ID" value="SFE94335.1"/>
    <property type="molecule type" value="Genomic_DNA"/>
</dbReference>
<gene>
    <name evidence="4" type="ORF">SAMN02982929_06793</name>
    <name evidence="5" type="ORF">SAMN05216506_11670</name>
</gene>
<accession>A0A1H6EI98</accession>
<keyword evidence="2" id="KW-0472">Membrane</keyword>
<dbReference type="EMBL" id="FNVB01000015">
    <property type="protein sequence ID" value="SEG97557.1"/>
    <property type="molecule type" value="Genomic_DNA"/>
</dbReference>
<dbReference type="AlphaFoldDB" id="A0A1H6EI98"/>
<feature type="compositionally biased region" description="Pro residues" evidence="1">
    <location>
        <begin position="254"/>
        <end position="266"/>
    </location>
</feature>
<evidence type="ECO:0000313" key="7">
    <source>
        <dbReference type="Proteomes" id="UP000236729"/>
    </source>
</evidence>
<evidence type="ECO:0000313" key="5">
    <source>
        <dbReference type="EMBL" id="SFE94335.1"/>
    </source>
</evidence>
<dbReference type="NCBIfam" id="TIGR01167">
    <property type="entry name" value="LPXTG_anchor"/>
    <property type="match status" value="1"/>
</dbReference>
<evidence type="ECO:0000313" key="6">
    <source>
        <dbReference type="Proteomes" id="UP000199690"/>
    </source>
</evidence>
<dbReference type="Proteomes" id="UP000199690">
    <property type="component" value="Unassembled WGS sequence"/>
</dbReference>
<evidence type="ECO:0000256" key="2">
    <source>
        <dbReference type="SAM" id="Phobius"/>
    </source>
</evidence>
<feature type="compositionally biased region" description="Low complexity" evidence="1">
    <location>
        <begin position="314"/>
        <end position="324"/>
    </location>
</feature>
<evidence type="ECO:0000313" key="4">
    <source>
        <dbReference type="EMBL" id="SEG97557.1"/>
    </source>
</evidence>
<keyword evidence="6" id="KW-1185">Reference proteome</keyword>
<feature type="signal peptide" evidence="3">
    <location>
        <begin position="1"/>
        <end position="25"/>
    </location>
</feature>
<feature type="compositionally biased region" description="Low complexity" evidence="1">
    <location>
        <begin position="267"/>
        <end position="292"/>
    </location>
</feature>
<feature type="region of interest" description="Disordered" evidence="1">
    <location>
        <begin position="239"/>
        <end position="360"/>
    </location>
</feature>
<proteinExistence type="predicted"/>
<reference evidence="6 7" key="1">
    <citation type="submission" date="2016-10" db="EMBL/GenBank/DDBJ databases">
        <authorList>
            <person name="Varghese N."/>
            <person name="Submissions S."/>
        </authorList>
    </citation>
    <scope>NUCLEOTIDE SEQUENCE [LARGE SCALE GENOMIC DNA]</scope>
    <source>
        <strain evidence="7">ATCC 20501</strain>
        <strain evidence="5 6">CGMCC 4.3529</strain>
    </source>
</reference>
<accession>A0A1I2EN85</accession>
<feature type="chain" id="PRO_5030028762" evidence="3">
    <location>
        <begin position="26"/>
        <end position="389"/>
    </location>
</feature>
<sequence>MIRATHSILAAVAAVAVAAAGPTAAAQQTVAESSLLQLDVTAVPQAGVGGFSGELGAVSAGPGNSTASWDQSDPEGVRGHVNGWHGGPTPPGTSTVQVTDSAGSREASAAWSGFGISATEGGPNLLSFGALHTWARCTQAPLASSEEAYAATDSNSIYLFDDTTRPLPAGSSTAETTGARMGLSGIGDVTLTIDVARIQETYAHGAHAAIRIQVHAVMRDTSGEIVFDGGLMDVTAGEVSVECESAPSTSEPPTSEPPTSEPPTSEPPTSSTETSEPPTSTDTSEPPTSTTSPCPPPPSCDQEPCPQPPPTCTEPPDCAENPGAPGCGGPPSGGGDLPGGGQPGDGSDGSSPGVDHLAQTGVPTGALSIAGAALLAAGALLLVVLRRKA</sequence>
<feature type="compositionally biased region" description="Gly residues" evidence="1">
    <location>
        <begin position="325"/>
        <end position="347"/>
    </location>
</feature>
<feature type="compositionally biased region" description="Low complexity" evidence="1">
    <location>
        <begin position="242"/>
        <end position="253"/>
    </location>
</feature>
<keyword evidence="2" id="KW-0812">Transmembrane</keyword>
<keyword evidence="3" id="KW-0732">Signal</keyword>
<feature type="transmembrane region" description="Helical" evidence="2">
    <location>
        <begin position="365"/>
        <end position="385"/>
    </location>
</feature>
<protein>
    <submittedName>
        <fullName evidence="4">LPXTG-motif cell wall anchor domain-containing protein</fullName>
    </submittedName>
</protein>
<evidence type="ECO:0000256" key="1">
    <source>
        <dbReference type="SAM" id="MobiDB-lite"/>
    </source>
</evidence>